<reference evidence="1" key="1">
    <citation type="submission" date="2022-04" db="EMBL/GenBank/DDBJ databases">
        <title>Chromosome-scale genome assembly of Holotrichia oblita Faldermann.</title>
        <authorList>
            <person name="Rongchong L."/>
        </authorList>
    </citation>
    <scope>NUCLEOTIDE SEQUENCE</scope>
    <source>
        <strain evidence="1">81SQS9</strain>
    </source>
</reference>
<keyword evidence="2" id="KW-1185">Reference proteome</keyword>
<evidence type="ECO:0000313" key="1">
    <source>
        <dbReference type="EMBL" id="KAI4468063.1"/>
    </source>
</evidence>
<gene>
    <name evidence="1" type="ORF">MML48_2g00013707</name>
</gene>
<sequence>MASYHTVLRRSLKSYRKVGFELILETAVVNSLLVYNTCADTKLSITEFRRELAYSLVQPPEKFNLTKKRIHTFTKPEGPGRKRRKPCKGCWQNLKVCSLGYRDIVKEVRRVISFCSDCPGQPGY</sequence>
<accession>A0ACB9TMR1</accession>
<protein>
    <submittedName>
        <fullName evidence="1">Uncharacterized protein</fullName>
    </submittedName>
</protein>
<proteinExistence type="predicted"/>
<dbReference type="Proteomes" id="UP001056778">
    <property type="component" value="Chromosome 2"/>
</dbReference>
<evidence type="ECO:0000313" key="2">
    <source>
        <dbReference type="Proteomes" id="UP001056778"/>
    </source>
</evidence>
<comment type="caution">
    <text evidence="1">The sequence shown here is derived from an EMBL/GenBank/DDBJ whole genome shotgun (WGS) entry which is preliminary data.</text>
</comment>
<dbReference type="EMBL" id="CM043016">
    <property type="protein sequence ID" value="KAI4468063.1"/>
    <property type="molecule type" value="Genomic_DNA"/>
</dbReference>
<name>A0ACB9TMR1_HOLOL</name>
<organism evidence="1 2">
    <name type="scientific">Holotrichia oblita</name>
    <name type="common">Chafer beetle</name>
    <dbReference type="NCBI Taxonomy" id="644536"/>
    <lineage>
        <taxon>Eukaryota</taxon>
        <taxon>Metazoa</taxon>
        <taxon>Ecdysozoa</taxon>
        <taxon>Arthropoda</taxon>
        <taxon>Hexapoda</taxon>
        <taxon>Insecta</taxon>
        <taxon>Pterygota</taxon>
        <taxon>Neoptera</taxon>
        <taxon>Endopterygota</taxon>
        <taxon>Coleoptera</taxon>
        <taxon>Polyphaga</taxon>
        <taxon>Scarabaeiformia</taxon>
        <taxon>Scarabaeidae</taxon>
        <taxon>Melolonthinae</taxon>
        <taxon>Holotrichia</taxon>
    </lineage>
</organism>